<comment type="function">
    <text evidence="3">Bifunctional nuclease with both RNase and DNase activities. Involved in basal defense response. Participates in abscisic acid-derived callose deposition following infection by a necrotrophic pathogen.</text>
</comment>
<sequence>MLRSSSEMLLRNRLFPPRSPDLYSSPSPSSLSSSALPGSDQNPSRKPRSLIFPSSNSRASFSLYLNRYRSGRVFLRPRHTLHTFRASTGNVSPGPGVRGGDEDNDQYLQASLLVPGFTSAYPCIVFLSRCCITPEIAIWVLPKSQVEKEGKNKVKGKKVVVEEVSESNSGSKDAGDQVNNEPIHDPNLSTSSEDEENLQDISIQVNLDEADIRGERKGHYNRGKKNKKKKGASGPFRSQGLRRLKEPPRPALPPAACSNPDFPLSPSSTPIPRRFLFLRPLRIQIAQFNVHSIGHGFLQRFQSPTVFLKIACAGDLLLPIIVGEFAIIRLIDAITGEETEECPDQFQFVNNIVRTFGYEVRTSRC</sequence>
<accession>A0ABR2MNC6</accession>
<dbReference type="PANTHER" id="PTHR15160">
    <property type="entry name" value="VON HIPPEL-LINDAU PROTEIN"/>
    <property type="match status" value="1"/>
</dbReference>
<dbReference type="Proteomes" id="UP001412067">
    <property type="component" value="Unassembled WGS sequence"/>
</dbReference>
<feature type="region of interest" description="Disordered" evidence="4">
    <location>
        <begin position="1"/>
        <end position="51"/>
    </location>
</feature>
<evidence type="ECO:0000256" key="2">
    <source>
        <dbReference type="ARBA" id="ARBA00022722"/>
    </source>
</evidence>
<comment type="similarity">
    <text evidence="1">Belongs to the bifunctional nuclease family.</text>
</comment>
<name>A0ABR2MNC6_9ASPA</name>
<organism evidence="6 7">
    <name type="scientific">Platanthera guangdongensis</name>
    <dbReference type="NCBI Taxonomy" id="2320717"/>
    <lineage>
        <taxon>Eukaryota</taxon>
        <taxon>Viridiplantae</taxon>
        <taxon>Streptophyta</taxon>
        <taxon>Embryophyta</taxon>
        <taxon>Tracheophyta</taxon>
        <taxon>Spermatophyta</taxon>
        <taxon>Magnoliopsida</taxon>
        <taxon>Liliopsida</taxon>
        <taxon>Asparagales</taxon>
        <taxon>Orchidaceae</taxon>
        <taxon>Orchidoideae</taxon>
        <taxon>Orchideae</taxon>
        <taxon>Orchidinae</taxon>
        <taxon>Platanthera</taxon>
    </lineage>
</organism>
<evidence type="ECO:0000256" key="3">
    <source>
        <dbReference type="ARBA" id="ARBA00025428"/>
    </source>
</evidence>
<evidence type="ECO:0000313" key="7">
    <source>
        <dbReference type="Proteomes" id="UP001412067"/>
    </source>
</evidence>
<dbReference type="Gene3D" id="3.10.690.10">
    <property type="entry name" value="Bifunctional nuclease domain"/>
    <property type="match status" value="1"/>
</dbReference>
<keyword evidence="7" id="KW-1185">Reference proteome</keyword>
<reference evidence="6 7" key="1">
    <citation type="journal article" date="2022" name="Nat. Plants">
        <title>Genomes of leafy and leafless Platanthera orchids illuminate the evolution of mycoheterotrophy.</title>
        <authorList>
            <person name="Li M.H."/>
            <person name="Liu K.W."/>
            <person name="Li Z."/>
            <person name="Lu H.C."/>
            <person name="Ye Q.L."/>
            <person name="Zhang D."/>
            <person name="Wang J.Y."/>
            <person name="Li Y.F."/>
            <person name="Zhong Z.M."/>
            <person name="Liu X."/>
            <person name="Yu X."/>
            <person name="Liu D.K."/>
            <person name="Tu X.D."/>
            <person name="Liu B."/>
            <person name="Hao Y."/>
            <person name="Liao X.Y."/>
            <person name="Jiang Y.T."/>
            <person name="Sun W.H."/>
            <person name="Chen J."/>
            <person name="Chen Y.Q."/>
            <person name="Ai Y."/>
            <person name="Zhai J.W."/>
            <person name="Wu S.S."/>
            <person name="Zhou Z."/>
            <person name="Hsiao Y.Y."/>
            <person name="Wu W.L."/>
            <person name="Chen Y.Y."/>
            <person name="Lin Y.F."/>
            <person name="Hsu J.L."/>
            <person name="Li C.Y."/>
            <person name="Wang Z.W."/>
            <person name="Zhao X."/>
            <person name="Zhong W.Y."/>
            <person name="Ma X.K."/>
            <person name="Ma L."/>
            <person name="Huang J."/>
            <person name="Chen G.Z."/>
            <person name="Huang M.Z."/>
            <person name="Huang L."/>
            <person name="Peng D.H."/>
            <person name="Luo Y.B."/>
            <person name="Zou S.Q."/>
            <person name="Chen S.P."/>
            <person name="Lan S."/>
            <person name="Tsai W.C."/>
            <person name="Van de Peer Y."/>
            <person name="Liu Z.J."/>
        </authorList>
    </citation>
    <scope>NUCLEOTIDE SEQUENCE [LARGE SCALE GENOMIC DNA]</scope>
    <source>
        <strain evidence="6">Lor288</strain>
    </source>
</reference>
<gene>
    <name evidence="6" type="ORF">KSP40_PGU017797</name>
</gene>
<proteinExistence type="inferred from homology"/>
<dbReference type="PANTHER" id="PTHR15160:SF1">
    <property type="entry name" value="VON HIPPEL-LINDAU DISEASE TUMOR SUPPRESSOR"/>
    <property type="match status" value="1"/>
</dbReference>
<evidence type="ECO:0000313" key="6">
    <source>
        <dbReference type="EMBL" id="KAK8965680.1"/>
    </source>
</evidence>
<feature type="compositionally biased region" description="Basic residues" evidence="4">
    <location>
        <begin position="219"/>
        <end position="231"/>
    </location>
</feature>
<feature type="domain" description="BFN" evidence="5">
    <location>
        <begin position="285"/>
        <end position="365"/>
    </location>
</feature>
<feature type="region of interest" description="Disordered" evidence="4">
    <location>
        <begin position="212"/>
        <end position="264"/>
    </location>
</feature>
<evidence type="ECO:0000256" key="1">
    <source>
        <dbReference type="ARBA" id="ARBA00009095"/>
    </source>
</evidence>
<keyword evidence="2" id="KW-0378">Hydrolase</keyword>
<feature type="region of interest" description="Disordered" evidence="4">
    <location>
        <begin position="163"/>
        <end position="197"/>
    </location>
</feature>
<protein>
    <recommendedName>
        <fullName evidence="5">BFN domain-containing protein</fullName>
    </recommendedName>
</protein>
<feature type="compositionally biased region" description="Low complexity" evidence="4">
    <location>
        <begin position="20"/>
        <end position="39"/>
    </location>
</feature>
<dbReference type="PROSITE" id="PS51658">
    <property type="entry name" value="BFN"/>
    <property type="match status" value="1"/>
</dbReference>
<dbReference type="EMBL" id="JBBWWR010000006">
    <property type="protein sequence ID" value="KAK8965680.1"/>
    <property type="molecule type" value="Genomic_DNA"/>
</dbReference>
<keyword evidence="2" id="KW-0540">Nuclease</keyword>
<evidence type="ECO:0000259" key="5">
    <source>
        <dbReference type="PROSITE" id="PS51658"/>
    </source>
</evidence>
<comment type="caution">
    <text evidence="6">The sequence shown here is derived from an EMBL/GenBank/DDBJ whole genome shotgun (WGS) entry which is preliminary data.</text>
</comment>
<evidence type="ECO:0000256" key="4">
    <source>
        <dbReference type="SAM" id="MobiDB-lite"/>
    </source>
</evidence>
<dbReference type="InterPro" id="IPR036104">
    <property type="entry name" value="BFN_sf"/>
</dbReference>
<dbReference type="InterPro" id="IPR003729">
    <property type="entry name" value="Bi_nuclease_dom"/>
</dbReference>